<evidence type="ECO:0008006" key="5">
    <source>
        <dbReference type="Google" id="ProtNLM"/>
    </source>
</evidence>
<dbReference type="EMBL" id="UGRY01000002">
    <property type="protein sequence ID" value="SUA74805.1"/>
    <property type="molecule type" value="Genomic_DNA"/>
</dbReference>
<feature type="transmembrane region" description="Helical" evidence="2">
    <location>
        <begin position="207"/>
        <end position="228"/>
    </location>
</feature>
<organism evidence="3 4">
    <name type="scientific">Nocardia otitidiscaviarum</name>
    <dbReference type="NCBI Taxonomy" id="1823"/>
    <lineage>
        <taxon>Bacteria</taxon>
        <taxon>Bacillati</taxon>
        <taxon>Actinomycetota</taxon>
        <taxon>Actinomycetes</taxon>
        <taxon>Mycobacteriales</taxon>
        <taxon>Nocardiaceae</taxon>
        <taxon>Nocardia</taxon>
    </lineage>
</organism>
<dbReference type="STRING" id="1406858.GCA_000710895_02847"/>
<dbReference type="RefSeq" id="WP_051036581.1">
    <property type="nucleotide sequence ID" value="NZ_UGRY01000002.1"/>
</dbReference>
<reference evidence="3 4" key="1">
    <citation type="submission" date="2018-06" db="EMBL/GenBank/DDBJ databases">
        <authorList>
            <consortium name="Pathogen Informatics"/>
            <person name="Doyle S."/>
        </authorList>
    </citation>
    <scope>NUCLEOTIDE SEQUENCE [LARGE SCALE GENOMIC DNA]</scope>
    <source>
        <strain evidence="3 4">NCTC1934</strain>
    </source>
</reference>
<proteinExistence type="predicted"/>
<feature type="transmembrane region" description="Helical" evidence="2">
    <location>
        <begin position="49"/>
        <end position="75"/>
    </location>
</feature>
<dbReference type="OrthoDB" id="4571479at2"/>
<keyword evidence="2" id="KW-0812">Transmembrane</keyword>
<protein>
    <recommendedName>
        <fullName evidence="5">Glycerophosphoryl diester phosphodiesterase membrane domain-containing protein</fullName>
    </recommendedName>
</protein>
<name>A0A378YC28_9NOCA</name>
<dbReference type="Proteomes" id="UP000255467">
    <property type="component" value="Unassembled WGS sequence"/>
</dbReference>
<evidence type="ECO:0000256" key="1">
    <source>
        <dbReference type="SAM" id="MobiDB-lite"/>
    </source>
</evidence>
<keyword evidence="2" id="KW-1133">Transmembrane helix</keyword>
<dbReference type="AlphaFoldDB" id="A0A378YC28"/>
<feature type="transmembrane region" description="Helical" evidence="2">
    <location>
        <begin position="81"/>
        <end position="98"/>
    </location>
</feature>
<keyword evidence="4" id="KW-1185">Reference proteome</keyword>
<keyword evidence="2" id="KW-0472">Membrane</keyword>
<sequence>MLPAADHAGPTTGSATEPQPEPAPVPIRPLRFRELMDLPFELVQRRIKLLAALCGAGAAVSAAVAIGCTLVVIALAGDSDAAVAVGAVLITLVCLWFLRLYVRGVTTVVAVAEVYRQPPGWRSALRRLLPHLPALALFQLKYTLIGVGVLALGVPLVITLPFAVIWLGWLRARQYTTAPVIVGESATAAVAAQRAKTLAQGTEWQLVGVWMALRTLLPVLLLPMLLALELVAEFTGTHRPAVIALIISVVMLWTAFADTIESATQAVVYVDRRCRREGWDIRIPRPATATGNGAPS</sequence>
<accession>A0A378YC28</accession>
<evidence type="ECO:0000313" key="4">
    <source>
        <dbReference type="Proteomes" id="UP000255467"/>
    </source>
</evidence>
<evidence type="ECO:0000313" key="3">
    <source>
        <dbReference type="EMBL" id="SUA74805.1"/>
    </source>
</evidence>
<feature type="transmembrane region" description="Helical" evidence="2">
    <location>
        <begin position="142"/>
        <end position="169"/>
    </location>
</feature>
<feature type="region of interest" description="Disordered" evidence="1">
    <location>
        <begin position="1"/>
        <end position="26"/>
    </location>
</feature>
<feature type="transmembrane region" description="Helical" evidence="2">
    <location>
        <begin position="240"/>
        <end position="256"/>
    </location>
</feature>
<gene>
    <name evidence="3" type="ORF">NCTC1934_01764</name>
</gene>
<evidence type="ECO:0000256" key="2">
    <source>
        <dbReference type="SAM" id="Phobius"/>
    </source>
</evidence>